<keyword evidence="5" id="KW-1185">Reference proteome</keyword>
<dbReference type="InterPro" id="IPR015020">
    <property type="entry name" value="Rv2525c-like_Glyco_Hydro-like"/>
</dbReference>
<feature type="chain" id="PRO_5046026171" evidence="2">
    <location>
        <begin position="20"/>
        <end position="282"/>
    </location>
</feature>
<dbReference type="EMBL" id="WHPN01000391">
    <property type="protein sequence ID" value="KAF4406074.1"/>
    <property type="molecule type" value="Genomic_DNA"/>
</dbReference>
<reference evidence="4 5" key="1">
    <citation type="submission" date="2019-10" db="EMBL/GenBank/DDBJ databases">
        <title>Streptomyces tenebrisbrunneis sp.nov., an endogenous actinomycete isolated from of Lycium ruthenicum.</title>
        <authorList>
            <person name="Ma L."/>
        </authorList>
    </citation>
    <scope>NUCLEOTIDE SEQUENCE [LARGE SCALE GENOMIC DNA]</scope>
    <source>
        <strain evidence="4 5">TRM 66187</strain>
    </source>
</reference>
<keyword evidence="2" id="KW-0732">Signal</keyword>
<evidence type="ECO:0000313" key="4">
    <source>
        <dbReference type="EMBL" id="KAF4406074.1"/>
    </source>
</evidence>
<sequence length="282" mass="30392">MLTALASFVGGLLSAPATAVGGTSGASASGTGPGGAAGDPLDEGTEVFQGQAFDTCRTPSLGAMSAWRKSHYRAVGVYFGGRGRACKRQPNLNRSWMVSVHRDGWNVLPLYVGSQSPCVISDNKKHVPIGDRPWEQGTAEGRDAVEAAAALGMARHSALYLDMEAYDQGQRACAETTLEFVRAWSREVRRQGYVPGFYSSAGSGVAHMESARRDGVRDLPEVMWFARWRSEPNTDGEPVLAPDAWQPNRRIHQYEGDVTEEHGGVPMQIDRNLVDAPVAVMA</sequence>
<evidence type="ECO:0000313" key="5">
    <source>
        <dbReference type="Proteomes" id="UP000621266"/>
    </source>
</evidence>
<dbReference type="SUPFAM" id="SSF51445">
    <property type="entry name" value="(Trans)glycosidases"/>
    <property type="match status" value="1"/>
</dbReference>
<name>A0ABQ7FAH9_9ACTN</name>
<proteinExistence type="predicted"/>
<gene>
    <name evidence="4" type="ORF">GCU69_27170</name>
</gene>
<organism evidence="4 5">
    <name type="scientific">Streptomyces lycii</name>
    <dbReference type="NCBI Taxonomy" id="2654337"/>
    <lineage>
        <taxon>Bacteria</taxon>
        <taxon>Bacillati</taxon>
        <taxon>Actinomycetota</taxon>
        <taxon>Actinomycetes</taxon>
        <taxon>Kitasatosporales</taxon>
        <taxon>Streptomycetaceae</taxon>
        <taxon>Streptomyces</taxon>
    </lineage>
</organism>
<feature type="region of interest" description="Disordered" evidence="1">
    <location>
        <begin position="23"/>
        <end position="44"/>
    </location>
</feature>
<dbReference type="InterPro" id="IPR017853">
    <property type="entry name" value="GH"/>
</dbReference>
<comment type="caution">
    <text evidence="4">The sequence shown here is derived from an EMBL/GenBank/DDBJ whole genome shotgun (WGS) entry which is preliminary data.</text>
</comment>
<dbReference type="Proteomes" id="UP000621266">
    <property type="component" value="Unassembled WGS sequence"/>
</dbReference>
<dbReference type="Gene3D" id="3.20.20.80">
    <property type="entry name" value="Glycosidases"/>
    <property type="match status" value="1"/>
</dbReference>
<evidence type="ECO:0000256" key="1">
    <source>
        <dbReference type="SAM" id="MobiDB-lite"/>
    </source>
</evidence>
<protein>
    <submittedName>
        <fullName evidence="4">DUF1906 domain-containing protein</fullName>
    </submittedName>
</protein>
<evidence type="ECO:0000259" key="3">
    <source>
        <dbReference type="Pfam" id="PF08924"/>
    </source>
</evidence>
<feature type="domain" description="Rv2525c-like glycoside hydrolase-like" evidence="3">
    <location>
        <begin position="65"/>
        <end position="274"/>
    </location>
</feature>
<feature type="signal peptide" evidence="2">
    <location>
        <begin position="1"/>
        <end position="19"/>
    </location>
</feature>
<evidence type="ECO:0000256" key="2">
    <source>
        <dbReference type="SAM" id="SignalP"/>
    </source>
</evidence>
<dbReference type="Pfam" id="PF08924">
    <property type="entry name" value="Rv2525c_GlyHyd-like"/>
    <property type="match status" value="1"/>
</dbReference>
<accession>A0ABQ7FAH9</accession>